<evidence type="ECO:0000256" key="4">
    <source>
        <dbReference type="ARBA" id="ARBA00022692"/>
    </source>
</evidence>
<proteinExistence type="inferred from homology"/>
<dbReference type="CDD" id="cd06261">
    <property type="entry name" value="TM_PBP2"/>
    <property type="match status" value="1"/>
</dbReference>
<feature type="transmembrane region" description="Helical" evidence="7">
    <location>
        <begin position="12"/>
        <end position="32"/>
    </location>
</feature>
<dbReference type="AlphaFoldDB" id="A0A852SLJ4"/>
<feature type="transmembrane region" description="Helical" evidence="7">
    <location>
        <begin position="143"/>
        <end position="164"/>
    </location>
</feature>
<keyword evidence="4 7" id="KW-0812">Transmembrane</keyword>
<evidence type="ECO:0000256" key="3">
    <source>
        <dbReference type="ARBA" id="ARBA00022475"/>
    </source>
</evidence>
<dbReference type="GO" id="GO:0005886">
    <property type="term" value="C:plasma membrane"/>
    <property type="evidence" value="ECO:0007669"/>
    <property type="project" value="UniProtKB-SubCell"/>
</dbReference>
<keyword evidence="9" id="KW-0762">Sugar transport</keyword>
<feature type="transmembrane region" description="Helical" evidence="7">
    <location>
        <begin position="251"/>
        <end position="273"/>
    </location>
</feature>
<name>A0A852SLJ4_9MICO</name>
<comment type="subcellular location">
    <subcellularLocation>
        <location evidence="1 7">Cell membrane</location>
        <topology evidence="1 7">Multi-pass membrane protein</topology>
    </subcellularLocation>
</comment>
<comment type="caution">
    <text evidence="9">The sequence shown here is derived from an EMBL/GenBank/DDBJ whole genome shotgun (WGS) entry which is preliminary data.</text>
</comment>
<dbReference type="InterPro" id="IPR000515">
    <property type="entry name" value="MetI-like"/>
</dbReference>
<keyword evidence="10" id="KW-1185">Reference proteome</keyword>
<evidence type="ECO:0000313" key="10">
    <source>
        <dbReference type="Proteomes" id="UP000549913"/>
    </source>
</evidence>
<evidence type="ECO:0000256" key="1">
    <source>
        <dbReference type="ARBA" id="ARBA00004651"/>
    </source>
</evidence>
<evidence type="ECO:0000256" key="2">
    <source>
        <dbReference type="ARBA" id="ARBA00022448"/>
    </source>
</evidence>
<dbReference type="Proteomes" id="UP000549913">
    <property type="component" value="Unassembled WGS sequence"/>
</dbReference>
<feature type="domain" description="ABC transmembrane type-1" evidence="8">
    <location>
        <begin position="74"/>
        <end position="273"/>
    </location>
</feature>
<evidence type="ECO:0000259" key="8">
    <source>
        <dbReference type="PROSITE" id="PS50928"/>
    </source>
</evidence>
<feature type="transmembrane region" description="Helical" evidence="7">
    <location>
        <begin position="78"/>
        <end position="99"/>
    </location>
</feature>
<dbReference type="PROSITE" id="PS50928">
    <property type="entry name" value="ABC_TM1"/>
    <property type="match status" value="1"/>
</dbReference>
<dbReference type="PANTHER" id="PTHR43744:SF12">
    <property type="entry name" value="ABC TRANSPORTER PERMEASE PROTEIN MG189-RELATED"/>
    <property type="match status" value="1"/>
</dbReference>
<evidence type="ECO:0000256" key="6">
    <source>
        <dbReference type="ARBA" id="ARBA00023136"/>
    </source>
</evidence>
<evidence type="ECO:0000256" key="5">
    <source>
        <dbReference type="ARBA" id="ARBA00022989"/>
    </source>
</evidence>
<keyword evidence="3" id="KW-1003">Cell membrane</keyword>
<dbReference type="PANTHER" id="PTHR43744">
    <property type="entry name" value="ABC TRANSPORTER PERMEASE PROTEIN MG189-RELATED-RELATED"/>
    <property type="match status" value="1"/>
</dbReference>
<dbReference type="GO" id="GO:0055085">
    <property type="term" value="P:transmembrane transport"/>
    <property type="evidence" value="ECO:0007669"/>
    <property type="project" value="InterPro"/>
</dbReference>
<comment type="similarity">
    <text evidence="7">Belongs to the binding-protein-dependent transport system permease family.</text>
</comment>
<accession>A0A852SLJ4</accession>
<reference evidence="9 10" key="1">
    <citation type="submission" date="2020-07" db="EMBL/GenBank/DDBJ databases">
        <title>Sequencing the genomes of 1000 actinobacteria strains.</title>
        <authorList>
            <person name="Klenk H.-P."/>
        </authorList>
    </citation>
    <scope>NUCLEOTIDE SEQUENCE [LARGE SCALE GENOMIC DNA]</scope>
    <source>
        <strain evidence="9 10">DSM 26474</strain>
    </source>
</reference>
<sequence length="288" mass="30319">MKTATTKKSFLLTAVMTVALVYYLLPLVWLVINSTKSQGDLFSTPGLAFGNSFDLFANIDRLFAYEGGIYGSWLANTLLYAAAGALGSAILCSLGGYALAHFAFPGKKAAFAIIVGAVMVPGSVLALPIFLLCSQVGITNTALAVILPSLANPFALYLMAIFAAQSVPPELLEAARMDGAGELRIFFSIALRLIAPGLVTVTLFQITAAWNNYFLPLIVLNDSGLFPLGVGLAQLNARATQNDSALNAAGLYPTVLVGSLIAIIPLVLAFLLLQRFWRSGLAAGAVKL</sequence>
<organism evidence="9 10">
    <name type="scientific">Herbiconiux flava</name>
    <dbReference type="NCBI Taxonomy" id="881268"/>
    <lineage>
        <taxon>Bacteria</taxon>
        <taxon>Bacillati</taxon>
        <taxon>Actinomycetota</taxon>
        <taxon>Actinomycetes</taxon>
        <taxon>Micrococcales</taxon>
        <taxon>Microbacteriaceae</taxon>
        <taxon>Herbiconiux</taxon>
    </lineage>
</organism>
<feature type="transmembrane region" description="Helical" evidence="7">
    <location>
        <begin position="111"/>
        <end position="131"/>
    </location>
</feature>
<keyword evidence="2 7" id="KW-0813">Transport</keyword>
<gene>
    <name evidence="9" type="ORF">BJ984_001019</name>
</gene>
<keyword evidence="5 7" id="KW-1133">Transmembrane helix</keyword>
<dbReference type="Gene3D" id="1.10.3720.10">
    <property type="entry name" value="MetI-like"/>
    <property type="match status" value="1"/>
</dbReference>
<dbReference type="EMBL" id="JACCBM010000001">
    <property type="protein sequence ID" value="NYD69861.1"/>
    <property type="molecule type" value="Genomic_DNA"/>
</dbReference>
<dbReference type="SUPFAM" id="SSF161098">
    <property type="entry name" value="MetI-like"/>
    <property type="match status" value="1"/>
</dbReference>
<evidence type="ECO:0000256" key="7">
    <source>
        <dbReference type="RuleBase" id="RU363032"/>
    </source>
</evidence>
<feature type="transmembrane region" description="Helical" evidence="7">
    <location>
        <begin position="185"/>
        <end position="210"/>
    </location>
</feature>
<protein>
    <submittedName>
        <fullName evidence="9">Multiple sugar transport system permease protein</fullName>
    </submittedName>
</protein>
<dbReference type="Pfam" id="PF00528">
    <property type="entry name" value="BPD_transp_1"/>
    <property type="match status" value="1"/>
</dbReference>
<dbReference type="RefSeq" id="WP_179547115.1">
    <property type="nucleotide sequence ID" value="NZ_BSEW01000001.1"/>
</dbReference>
<keyword evidence="6 7" id="KW-0472">Membrane</keyword>
<evidence type="ECO:0000313" key="9">
    <source>
        <dbReference type="EMBL" id="NYD69861.1"/>
    </source>
</evidence>
<dbReference type="InterPro" id="IPR035906">
    <property type="entry name" value="MetI-like_sf"/>
</dbReference>